<feature type="chain" id="PRO_5001697053" evidence="1">
    <location>
        <begin position="33"/>
        <end position="385"/>
    </location>
</feature>
<dbReference type="SUPFAM" id="SSF56601">
    <property type="entry name" value="beta-lactamase/transpeptidase-like"/>
    <property type="match status" value="1"/>
</dbReference>
<sequence>MMFRDQPVRRAARLAPALVLSALLLSACGASAPTAPAPLSDEARAAVTDKAGAPREQLAREIDDLFARKGLGETRAVVVMANGELAAERYGEGYDADTRFVSWSMAKTVTAVLIGMLVADGLLTLDEPAPVALWQRPGDPRAGITLRHLLQMRSGLRHTEAGDPPYESSEVRMLFLDGRDDMAKWAEEQPLEAEPGERFEYSSNTTVILADIAADALADSDDPETRRRAVTDFLEARLFGPLGMDSMVPEFDASGTLIGGSLMHATARDWAAFGEFLRRKGRAPGGEQLVPSRWVEAMVTPSPAAAHYGLQTWLNRPVEGLEFPHPLFPDRASDKLFSLIGHMGQYVLVAPDRRLTVVRLGHSDSEQRRAMLRQAADVIELYPER</sequence>
<keyword evidence="4" id="KW-1185">Reference proteome</keyword>
<feature type="domain" description="Beta-lactamase-related" evidence="2">
    <location>
        <begin position="76"/>
        <end position="374"/>
    </location>
</feature>
<proteinExistence type="predicted"/>
<comment type="caution">
    <text evidence="3">The sequence shown here is derived from an EMBL/GenBank/DDBJ whole genome shotgun (WGS) entry which is preliminary data.</text>
</comment>
<evidence type="ECO:0000313" key="4">
    <source>
        <dbReference type="Proteomes" id="UP000027866"/>
    </source>
</evidence>
<dbReference type="PROSITE" id="PS51257">
    <property type="entry name" value="PROKAR_LIPOPROTEIN"/>
    <property type="match status" value="1"/>
</dbReference>
<dbReference type="InterPro" id="IPR012338">
    <property type="entry name" value="Beta-lactam/transpept-like"/>
</dbReference>
<protein>
    <submittedName>
        <fullName evidence="3">Beta-lactamase</fullName>
    </submittedName>
</protein>
<dbReference type="PANTHER" id="PTHR43283:SF7">
    <property type="entry name" value="BETA-LACTAMASE-RELATED DOMAIN-CONTAINING PROTEIN"/>
    <property type="match status" value="1"/>
</dbReference>
<keyword evidence="1" id="KW-0732">Signal</keyword>
<gene>
    <name evidence="3" type="ORF">EH32_02360</name>
</gene>
<dbReference type="OrthoDB" id="9814204at2"/>
<dbReference type="PANTHER" id="PTHR43283">
    <property type="entry name" value="BETA-LACTAMASE-RELATED"/>
    <property type="match status" value="1"/>
</dbReference>
<accession>A0A074MD66</accession>
<feature type="signal peptide" evidence="1">
    <location>
        <begin position="1"/>
        <end position="32"/>
    </location>
</feature>
<reference evidence="3 4" key="1">
    <citation type="submission" date="2014-04" db="EMBL/GenBank/DDBJ databases">
        <title>A comprehensive comparison of genomes of Erythrobacter spp. Strains.</title>
        <authorList>
            <person name="Zheng Q."/>
        </authorList>
    </citation>
    <scope>NUCLEOTIDE SEQUENCE [LARGE SCALE GENOMIC DNA]</scope>
    <source>
        <strain evidence="3 4">DSM 8509</strain>
    </source>
</reference>
<dbReference type="InterPro" id="IPR050789">
    <property type="entry name" value="Diverse_Enzym_Activities"/>
</dbReference>
<dbReference type="AlphaFoldDB" id="A0A074MD66"/>
<dbReference type="EMBL" id="JMIX01000012">
    <property type="protein sequence ID" value="KEO90685.1"/>
    <property type="molecule type" value="Genomic_DNA"/>
</dbReference>
<dbReference type="Proteomes" id="UP000027866">
    <property type="component" value="Unassembled WGS sequence"/>
</dbReference>
<dbReference type="Pfam" id="PF00144">
    <property type="entry name" value="Beta-lactamase"/>
    <property type="match status" value="1"/>
</dbReference>
<dbReference type="InterPro" id="IPR001466">
    <property type="entry name" value="Beta-lactam-related"/>
</dbReference>
<evidence type="ECO:0000313" key="3">
    <source>
        <dbReference type="EMBL" id="KEO90685.1"/>
    </source>
</evidence>
<evidence type="ECO:0000259" key="2">
    <source>
        <dbReference type="Pfam" id="PF00144"/>
    </source>
</evidence>
<evidence type="ECO:0000256" key="1">
    <source>
        <dbReference type="SAM" id="SignalP"/>
    </source>
</evidence>
<dbReference type="Gene3D" id="3.40.710.10">
    <property type="entry name" value="DD-peptidase/beta-lactamase superfamily"/>
    <property type="match status" value="1"/>
</dbReference>
<organism evidence="3 4">
    <name type="scientific">Erythrobacter litoralis</name>
    <dbReference type="NCBI Taxonomy" id="39960"/>
    <lineage>
        <taxon>Bacteria</taxon>
        <taxon>Pseudomonadati</taxon>
        <taxon>Pseudomonadota</taxon>
        <taxon>Alphaproteobacteria</taxon>
        <taxon>Sphingomonadales</taxon>
        <taxon>Erythrobacteraceae</taxon>
        <taxon>Erythrobacter/Porphyrobacter group</taxon>
        <taxon>Erythrobacter</taxon>
    </lineage>
</organism>
<name>A0A074MD66_9SPHN</name>